<dbReference type="Pfam" id="PF08548">
    <property type="entry name" value="Peptidase_M10_C"/>
    <property type="match status" value="2"/>
</dbReference>
<keyword evidence="6" id="KW-1185">Reference proteome</keyword>
<proteinExistence type="predicted"/>
<dbReference type="EMBL" id="JAHVAH010000001">
    <property type="protein sequence ID" value="MBW0144167.1"/>
    <property type="molecule type" value="Genomic_DNA"/>
</dbReference>
<keyword evidence="2" id="KW-0964">Secreted</keyword>
<evidence type="ECO:0000259" key="4">
    <source>
        <dbReference type="SMART" id="SM00235"/>
    </source>
</evidence>
<feature type="domain" description="Peptidase metallopeptidase" evidence="4">
    <location>
        <begin position="84"/>
        <end position="264"/>
    </location>
</feature>
<dbReference type="InterPro" id="IPR001343">
    <property type="entry name" value="Hemolysn_Ca-bd"/>
</dbReference>
<evidence type="ECO:0000256" key="3">
    <source>
        <dbReference type="ARBA" id="ARBA00022737"/>
    </source>
</evidence>
<keyword evidence="3" id="KW-0677">Repeat</keyword>
<comment type="subcellular location">
    <subcellularLocation>
        <location evidence="1">Secreted</location>
    </subcellularLocation>
</comment>
<reference evidence="5 6" key="1">
    <citation type="submission" date="2021-07" db="EMBL/GenBank/DDBJ databases">
        <title>The draft genome sequence of Sphingomicrobium sp. B8.</title>
        <authorList>
            <person name="Mu L."/>
        </authorList>
    </citation>
    <scope>NUCLEOTIDE SEQUENCE [LARGE SCALE GENOMIC DNA]</scope>
    <source>
        <strain evidence="5 6">B8</strain>
    </source>
</reference>
<dbReference type="InterPro" id="IPR006026">
    <property type="entry name" value="Peptidase_Metallo"/>
</dbReference>
<dbReference type="Pfam" id="PF00353">
    <property type="entry name" value="HemolysinCabind"/>
    <property type="match status" value="1"/>
</dbReference>
<dbReference type="InterPro" id="IPR018511">
    <property type="entry name" value="Hemolysin-typ_Ca-bd_CS"/>
</dbReference>
<evidence type="ECO:0000256" key="2">
    <source>
        <dbReference type="ARBA" id="ARBA00022525"/>
    </source>
</evidence>
<dbReference type="InterPro" id="IPR013858">
    <property type="entry name" value="Peptidase_M10B_C"/>
</dbReference>
<dbReference type="SMART" id="SM00235">
    <property type="entry name" value="ZnMc"/>
    <property type="match status" value="1"/>
</dbReference>
<dbReference type="Proteomes" id="UP000698028">
    <property type="component" value="Unassembled WGS sequence"/>
</dbReference>
<organism evidence="5 6">
    <name type="scientific">Sphingomicrobium clamense</name>
    <dbReference type="NCBI Taxonomy" id="2851013"/>
    <lineage>
        <taxon>Bacteria</taxon>
        <taxon>Pseudomonadati</taxon>
        <taxon>Pseudomonadota</taxon>
        <taxon>Alphaproteobacteria</taxon>
        <taxon>Sphingomonadales</taxon>
        <taxon>Sphingomonadaceae</taxon>
        <taxon>Sphingomicrobium</taxon>
    </lineage>
</organism>
<dbReference type="InterPro" id="IPR034033">
    <property type="entry name" value="Serralysin-like"/>
</dbReference>
<dbReference type="CDD" id="cd04277">
    <property type="entry name" value="ZnMc_serralysin_like"/>
    <property type="match status" value="1"/>
</dbReference>
<evidence type="ECO:0000313" key="6">
    <source>
        <dbReference type="Proteomes" id="UP000698028"/>
    </source>
</evidence>
<comment type="caution">
    <text evidence="5">The sequence shown here is derived from an EMBL/GenBank/DDBJ whole genome shotgun (WGS) entry which is preliminary data.</text>
</comment>
<dbReference type="RefSeq" id="WP_218632186.1">
    <property type="nucleotide sequence ID" value="NZ_JAHVAH010000001.1"/>
</dbReference>
<name>A0ABS6V3P3_9SPHN</name>
<sequence>MGKTTNDHIHQHNEHGLCACGHRMGEETNADGSFGNSALDGADRDGIGEPSGLILENRAELGAVTWRGKDVVDLDTVVTQISDGARVDANNGTITYSFNAGPVLTGLYNQGRGSKDSFGGEGLRAFTPEQEAAAREAIQMWDDLIAVEFVEKGGKGADILFANNTTAGQAYAFRPTSDQGYKFQSDVFVADPEVNLTNSWFLPGGYGNTTLIHEVGHSVGLTHPGRYNGTGDYAGDAEYAQDTNQYSIMSYFDQSDSGAYALNWSLMIGLRDGNFIVGYADPLINYAQTPQLHDIYVVQQLYGADPNTRADDTTYGFNTNTDLWVYDFEQNPYPAISIYDAGGEDTIDASGFNVSQFIDLHEGSFSSIGGGPLTQSESIDAALELYFSTQNEAGFGLFTGFVSDQSLIDDAWAFYSTTFASWLQNDTFLLGFIDGYEGTPVIGGIETGQYQNLSIAYGTTIENAIGGSARDAILGNEVANMLDGREGDDVLVGYEGDDILIGGLGIDELTGGEGADTFVLDNLDIGDIIMDFDGSEGDMLDLSGIAGEVGTDLSFIEGAAFSGAAGEVRYDGGQLQVDADGDGGADYTVIMANNADLDASMMVLAVGA</sequence>
<dbReference type="PROSITE" id="PS00330">
    <property type="entry name" value="HEMOLYSIN_CALCIUM"/>
    <property type="match status" value="2"/>
</dbReference>
<accession>A0ABS6V3P3</accession>
<gene>
    <name evidence="5" type="ORF">KTQ36_02510</name>
</gene>
<evidence type="ECO:0000256" key="1">
    <source>
        <dbReference type="ARBA" id="ARBA00004613"/>
    </source>
</evidence>
<evidence type="ECO:0000313" key="5">
    <source>
        <dbReference type="EMBL" id="MBW0144167.1"/>
    </source>
</evidence>
<protein>
    <submittedName>
        <fullName evidence="5">M10 family metallopeptidase C-terminal domain-containing protein</fullName>
    </submittedName>
</protein>